<dbReference type="FunFam" id="3.30.230.70:FF:000001">
    <property type="entry name" value="Polyribonucleotide nucleotidyltransferase"/>
    <property type="match status" value="1"/>
</dbReference>
<dbReference type="Pfam" id="PF00013">
    <property type="entry name" value="KH_1"/>
    <property type="match status" value="1"/>
</dbReference>
<dbReference type="SUPFAM" id="SSF46915">
    <property type="entry name" value="Polynucleotide phosphorylase/guanosine pentaphosphate synthase (PNPase/GPSI), domain 3"/>
    <property type="match status" value="1"/>
</dbReference>
<evidence type="ECO:0000256" key="2">
    <source>
        <dbReference type="ARBA" id="ARBA00022679"/>
    </source>
</evidence>
<evidence type="ECO:0000313" key="9">
    <source>
        <dbReference type="Proteomes" id="UP000177797"/>
    </source>
</evidence>
<feature type="domain" description="K Homology" evidence="7">
    <location>
        <begin position="554"/>
        <end position="619"/>
    </location>
</feature>
<evidence type="ECO:0000256" key="5">
    <source>
        <dbReference type="NCBIfam" id="TIGR03591"/>
    </source>
</evidence>
<keyword evidence="2 8" id="KW-0808">Transferase</keyword>
<accession>A0A1G2NCS6</accession>
<dbReference type="SUPFAM" id="SSF55666">
    <property type="entry name" value="Ribonuclease PH domain 2-like"/>
    <property type="match status" value="2"/>
</dbReference>
<dbReference type="InterPro" id="IPR027408">
    <property type="entry name" value="PNPase/RNase_PH_dom_sf"/>
</dbReference>
<evidence type="ECO:0000256" key="4">
    <source>
        <dbReference type="ARBA" id="ARBA00022884"/>
    </source>
</evidence>
<dbReference type="Gene3D" id="3.30.230.70">
    <property type="entry name" value="GHMP Kinase, N-terminal domain"/>
    <property type="match status" value="2"/>
</dbReference>
<evidence type="ECO:0000256" key="1">
    <source>
        <dbReference type="ARBA" id="ARBA00012416"/>
    </source>
</evidence>
<dbReference type="GO" id="GO:0006402">
    <property type="term" value="P:mRNA catabolic process"/>
    <property type="evidence" value="ECO:0007669"/>
    <property type="project" value="UniProtKB-UniRule"/>
</dbReference>
<dbReference type="InterPro" id="IPR020568">
    <property type="entry name" value="Ribosomal_Su5_D2-typ_SF"/>
</dbReference>
<dbReference type="PANTHER" id="PTHR11252">
    <property type="entry name" value="POLYRIBONUCLEOTIDE NUCLEOTIDYLTRANSFERASE"/>
    <property type="match status" value="1"/>
</dbReference>
<organism evidence="8 9">
    <name type="scientific">Candidatus Taylorbacteria bacterium RIFCSPLOWO2_01_FULL_48_100</name>
    <dbReference type="NCBI Taxonomy" id="1802322"/>
    <lineage>
        <taxon>Bacteria</taxon>
        <taxon>Candidatus Tayloriibacteriota</taxon>
    </lineage>
</organism>
<evidence type="ECO:0000313" key="8">
    <source>
        <dbReference type="EMBL" id="OHA33915.1"/>
    </source>
</evidence>
<dbReference type="GO" id="GO:0000175">
    <property type="term" value="F:3'-5'-RNA exonuclease activity"/>
    <property type="evidence" value="ECO:0007669"/>
    <property type="project" value="TreeGrafter"/>
</dbReference>
<comment type="caution">
    <text evidence="8">The sequence shown here is derived from an EMBL/GenBank/DDBJ whole genome shotgun (WGS) entry which is preliminary data.</text>
</comment>
<evidence type="ECO:0000256" key="3">
    <source>
        <dbReference type="ARBA" id="ARBA00022695"/>
    </source>
</evidence>
<dbReference type="AlphaFoldDB" id="A0A1G2NCS6"/>
<dbReference type="EMBL" id="MHSA01000021">
    <property type="protein sequence ID" value="OHA33915.1"/>
    <property type="molecule type" value="Genomic_DNA"/>
</dbReference>
<dbReference type="Gene3D" id="3.30.1370.10">
    <property type="entry name" value="K Homology domain, type 1"/>
    <property type="match status" value="1"/>
</dbReference>
<evidence type="ECO:0000256" key="6">
    <source>
        <dbReference type="PROSITE-ProRule" id="PRU00117"/>
    </source>
</evidence>
<reference evidence="8 9" key="1">
    <citation type="journal article" date="2016" name="Nat. Commun.">
        <title>Thousands of microbial genomes shed light on interconnected biogeochemical processes in an aquifer system.</title>
        <authorList>
            <person name="Anantharaman K."/>
            <person name="Brown C.T."/>
            <person name="Hug L.A."/>
            <person name="Sharon I."/>
            <person name="Castelle C.J."/>
            <person name="Probst A.J."/>
            <person name="Thomas B.C."/>
            <person name="Singh A."/>
            <person name="Wilkins M.J."/>
            <person name="Karaoz U."/>
            <person name="Brodie E.L."/>
            <person name="Williams K.H."/>
            <person name="Hubbard S.S."/>
            <person name="Banfield J.F."/>
        </authorList>
    </citation>
    <scope>NUCLEOTIDE SEQUENCE [LARGE SCALE GENOMIC DNA]</scope>
</reference>
<dbReference type="EC" id="2.7.7.8" evidence="1 5"/>
<dbReference type="SMART" id="SM00322">
    <property type="entry name" value="KH"/>
    <property type="match status" value="1"/>
</dbReference>
<dbReference type="Pfam" id="PF01138">
    <property type="entry name" value="RNase_PH"/>
    <property type="match status" value="2"/>
</dbReference>
<dbReference type="InterPro" id="IPR004088">
    <property type="entry name" value="KH_dom_type_1"/>
</dbReference>
<dbReference type="Proteomes" id="UP000177797">
    <property type="component" value="Unassembled WGS sequence"/>
</dbReference>
<dbReference type="InterPro" id="IPR004087">
    <property type="entry name" value="KH_dom"/>
</dbReference>
<gene>
    <name evidence="8" type="ORF">A2938_02730</name>
</gene>
<dbReference type="CDD" id="cd11364">
    <property type="entry name" value="RNase_PH_PNPase_2"/>
    <property type="match status" value="1"/>
</dbReference>
<keyword evidence="3" id="KW-0548">Nucleotidyltransferase</keyword>
<dbReference type="FunFam" id="3.30.1370.10:FF:000001">
    <property type="entry name" value="Polyribonucleotide nucleotidyltransferase"/>
    <property type="match status" value="1"/>
</dbReference>
<dbReference type="InterPro" id="IPR036456">
    <property type="entry name" value="PNPase_PH_RNA-bd_sf"/>
</dbReference>
<dbReference type="PANTHER" id="PTHR11252:SF0">
    <property type="entry name" value="POLYRIBONUCLEOTIDE NUCLEOTIDYLTRANSFERASE 1, MITOCHONDRIAL"/>
    <property type="match status" value="1"/>
</dbReference>
<proteinExistence type="predicted"/>
<dbReference type="SUPFAM" id="SSF54211">
    <property type="entry name" value="Ribosomal protein S5 domain 2-like"/>
    <property type="match status" value="2"/>
</dbReference>
<dbReference type="NCBIfam" id="NF008805">
    <property type="entry name" value="PRK11824.1"/>
    <property type="match status" value="1"/>
</dbReference>
<dbReference type="CDD" id="cd02393">
    <property type="entry name" value="KH-I_PNPase"/>
    <property type="match status" value="1"/>
</dbReference>
<dbReference type="GO" id="GO:0004654">
    <property type="term" value="F:polyribonucleotide nucleotidyltransferase activity"/>
    <property type="evidence" value="ECO:0007669"/>
    <property type="project" value="UniProtKB-UniRule"/>
</dbReference>
<protein>
    <recommendedName>
        <fullName evidence="1 5">Polyribonucleotide nucleotidyltransferase</fullName>
        <ecNumber evidence="1 5">2.7.7.8</ecNumber>
    </recommendedName>
</protein>
<name>A0A1G2NCS6_9BACT</name>
<dbReference type="GO" id="GO:0005829">
    <property type="term" value="C:cytosol"/>
    <property type="evidence" value="ECO:0007669"/>
    <property type="project" value="TreeGrafter"/>
</dbReference>
<dbReference type="InterPro" id="IPR036345">
    <property type="entry name" value="ExoRNase_PH_dom2_sf"/>
</dbReference>
<evidence type="ECO:0000259" key="7">
    <source>
        <dbReference type="SMART" id="SM00322"/>
    </source>
</evidence>
<dbReference type="InterPro" id="IPR001247">
    <property type="entry name" value="ExoRNase_PH_dom1"/>
</dbReference>
<dbReference type="InterPro" id="IPR012162">
    <property type="entry name" value="PNPase"/>
</dbReference>
<sequence>MQKKEYSIEVGGKMLIAEFSDLAENASGSVLIRCGDTAVLVTAVISKEEKGTDYLPLTVDYEERFYAVGEILGSSFVRREGKPADEAVISGRLIDRTIRPLFDQRIRNEIQVVATILALGENDPDILGVIGASLALSASSIPWNGPVSAVRIGISEDKTYEVNPIYSARKHAFLDLVVCGKDDCINMIEVGGREVVEKTIIAALEEANKEMKKLQAWQEKIIKEIGKEKQKIVFPESPKEIAELFNKETAPKMYGVVFSGKSGHETINNLKNEWLDLVKTKCAEIKNAGAFAGAHFEDAVNNLLHTEAIENEKRADGRGMDELRPLFAQAGGFSKILHGSGTFYRGGTHILSVLTLGGPKDSQTVDGIENHGEKKHFIHHYNFPPFSNGETGKLGGKNRRMIGHGTLAEKALLPVIPPQEKFPYTIRLVSEAFSSNGSTSMGSVCGATLALLDGGVPISAPVAGIASGLMMRDHKNYKILTDIQGPEDHHGDMDFKVAGTRAGVTAVQMDVKVEGVPIAILAEAFEKARAAREKILDVMEKEIAAPRADISPVAPKILIIQVKKEQIGMIIGSGGKTINEIKERTGVSAIDIEDDGRVFITGKNGTAEKAAAVIGRLIQESENRWGRK</sequence>
<dbReference type="SUPFAM" id="SSF54791">
    <property type="entry name" value="Eukaryotic type KH-domain (KH-domain type I)"/>
    <property type="match status" value="1"/>
</dbReference>
<dbReference type="PROSITE" id="PS50084">
    <property type="entry name" value="KH_TYPE_1"/>
    <property type="match status" value="1"/>
</dbReference>
<dbReference type="NCBIfam" id="TIGR03591">
    <property type="entry name" value="polynuc_phos"/>
    <property type="match status" value="1"/>
</dbReference>
<dbReference type="GO" id="GO:0003723">
    <property type="term" value="F:RNA binding"/>
    <property type="evidence" value="ECO:0007669"/>
    <property type="project" value="UniProtKB-UniRule"/>
</dbReference>
<dbReference type="GO" id="GO:0006396">
    <property type="term" value="P:RNA processing"/>
    <property type="evidence" value="ECO:0007669"/>
    <property type="project" value="InterPro"/>
</dbReference>
<dbReference type="InterPro" id="IPR036612">
    <property type="entry name" value="KH_dom_type_1_sf"/>
</dbReference>
<keyword evidence="4 6" id="KW-0694">RNA-binding</keyword>